<comment type="caution">
    <text evidence="8">The sequence shown here is derived from an EMBL/GenBank/DDBJ whole genome shotgun (WGS) entry which is preliminary data.</text>
</comment>
<keyword evidence="9" id="KW-1185">Reference proteome</keyword>
<dbReference type="InterPro" id="IPR036691">
    <property type="entry name" value="Endo/exonu/phosph_ase_sf"/>
</dbReference>
<evidence type="ECO:0000256" key="3">
    <source>
        <dbReference type="ARBA" id="ARBA00022801"/>
    </source>
</evidence>
<dbReference type="InterPro" id="IPR016202">
    <property type="entry name" value="DNase_I"/>
</dbReference>
<dbReference type="SMART" id="SM00476">
    <property type="entry name" value="DNaseIc"/>
    <property type="match status" value="1"/>
</dbReference>
<keyword evidence="4" id="KW-0255">Endonuclease</keyword>
<dbReference type="GO" id="GO:0005634">
    <property type="term" value="C:nucleus"/>
    <property type="evidence" value="ECO:0007669"/>
    <property type="project" value="TreeGrafter"/>
</dbReference>
<dbReference type="GO" id="GO:0004530">
    <property type="term" value="F:deoxyribonuclease I activity"/>
    <property type="evidence" value="ECO:0007669"/>
    <property type="project" value="TreeGrafter"/>
</dbReference>
<evidence type="ECO:0000313" key="9">
    <source>
        <dbReference type="Proteomes" id="UP000597762"/>
    </source>
</evidence>
<keyword evidence="6" id="KW-1015">Disulfide bond</keyword>
<protein>
    <recommendedName>
        <fullName evidence="4">Deoxyribonuclease</fullName>
    </recommendedName>
</protein>
<feature type="active site" evidence="5">
    <location>
        <position position="113"/>
    </location>
</feature>
<reference evidence="8" key="1">
    <citation type="submission" date="2021-01" db="EMBL/GenBank/DDBJ databases">
        <authorList>
            <person name="Li R."/>
            <person name="Bekaert M."/>
        </authorList>
    </citation>
    <scope>NUCLEOTIDE SEQUENCE</scope>
    <source>
        <strain evidence="8">Farmed</strain>
    </source>
</reference>
<evidence type="ECO:0000313" key="8">
    <source>
        <dbReference type="EMBL" id="CAE1326480.1"/>
    </source>
</evidence>
<sequence>MRYIIKIIQRYDLILIQEIRDKSQTVMYKVLKQLEEAKTPYRKHISKRLGRTTSKEQYAFLYRIGSGINLEDSFTFDDGSEANKNDTFQREPFVARFSFKNLPFKYINFIAIHVEPNTAVSELQHLMDVYEETLKRWKSKDVIILGDLNADCSYVPKSKWSSIPLRSDHYYWPIGDSEDTTITKTNCAYDRFVIAGNKLIDLAKTGQVSVFKFDEFYGLNYTMARSISDHYPIELDLPIKENNEFSSSSKSTVPFKFLANRFFPIISAHWMQCNIWILFSLSKHIL</sequence>
<dbReference type="SUPFAM" id="SSF56219">
    <property type="entry name" value="DNase I-like"/>
    <property type="match status" value="1"/>
</dbReference>
<feature type="domain" description="Endonuclease/exonuclease/phosphatase" evidence="7">
    <location>
        <begin position="1"/>
        <end position="230"/>
    </location>
</feature>
<dbReference type="AlphaFoldDB" id="A0A812EK75"/>
<dbReference type="InterPro" id="IPR005135">
    <property type="entry name" value="Endo/exonuclease/phosphatase"/>
</dbReference>
<gene>
    <name evidence="8" type="ORF">SPHA_76046</name>
</gene>
<proteinExistence type="inferred from homology"/>
<evidence type="ECO:0000259" key="7">
    <source>
        <dbReference type="Pfam" id="PF03372"/>
    </source>
</evidence>
<dbReference type="PIRSF" id="PIRSF000988">
    <property type="entry name" value="DNase_I_euk"/>
    <property type="match status" value="1"/>
</dbReference>
<name>A0A812EK75_ACAPH</name>
<evidence type="ECO:0000256" key="4">
    <source>
        <dbReference type="PIRNR" id="PIRNR000988"/>
    </source>
</evidence>
<feature type="disulfide bond" description="Essential for enzymatic activity" evidence="6">
    <location>
        <begin position="152"/>
        <end position="187"/>
    </location>
</feature>
<dbReference type="Pfam" id="PF03372">
    <property type="entry name" value="Exo_endo_phos"/>
    <property type="match status" value="1"/>
</dbReference>
<feature type="active site" evidence="5">
    <location>
        <position position="56"/>
    </location>
</feature>
<dbReference type="GO" id="GO:0003677">
    <property type="term" value="F:DNA binding"/>
    <property type="evidence" value="ECO:0007669"/>
    <property type="project" value="TreeGrafter"/>
</dbReference>
<dbReference type="OrthoDB" id="10061407at2759"/>
<evidence type="ECO:0000256" key="6">
    <source>
        <dbReference type="PIRSR" id="PIRSR000988-2"/>
    </source>
</evidence>
<dbReference type="PRINTS" id="PR00130">
    <property type="entry name" value="DNASEI"/>
</dbReference>
<dbReference type="Gene3D" id="3.60.10.10">
    <property type="entry name" value="Endonuclease/exonuclease/phosphatase"/>
    <property type="match status" value="1"/>
</dbReference>
<accession>A0A812EK75</accession>
<dbReference type="GO" id="GO:0006308">
    <property type="term" value="P:DNA catabolic process"/>
    <property type="evidence" value="ECO:0007669"/>
    <property type="project" value="InterPro"/>
</dbReference>
<keyword evidence="3 4" id="KW-0378">Hydrolase</keyword>
<dbReference type="EMBL" id="CAHIKZ030005479">
    <property type="protein sequence ID" value="CAE1326480.1"/>
    <property type="molecule type" value="Genomic_DNA"/>
</dbReference>
<dbReference type="Proteomes" id="UP000597762">
    <property type="component" value="Unassembled WGS sequence"/>
</dbReference>
<evidence type="ECO:0000256" key="2">
    <source>
        <dbReference type="ARBA" id="ARBA00022722"/>
    </source>
</evidence>
<evidence type="ECO:0000256" key="5">
    <source>
        <dbReference type="PIRSR" id="PIRSR000988-1"/>
    </source>
</evidence>
<keyword evidence="2 4" id="KW-0540">Nuclease</keyword>
<dbReference type="PANTHER" id="PTHR11371:SF33">
    <property type="entry name" value="ENDONUCLEASE_EXONUCLEASE_PHOSPHATASE DOMAIN-CONTAINING PROTEIN"/>
    <property type="match status" value="1"/>
</dbReference>
<dbReference type="PANTHER" id="PTHR11371">
    <property type="entry name" value="DEOXYRIBONUCLEASE"/>
    <property type="match status" value="1"/>
</dbReference>
<evidence type="ECO:0000256" key="1">
    <source>
        <dbReference type="ARBA" id="ARBA00007359"/>
    </source>
</evidence>
<organism evidence="8 9">
    <name type="scientific">Acanthosepion pharaonis</name>
    <name type="common">Pharaoh cuttlefish</name>
    <name type="synonym">Sepia pharaonis</name>
    <dbReference type="NCBI Taxonomy" id="158019"/>
    <lineage>
        <taxon>Eukaryota</taxon>
        <taxon>Metazoa</taxon>
        <taxon>Spiralia</taxon>
        <taxon>Lophotrochozoa</taxon>
        <taxon>Mollusca</taxon>
        <taxon>Cephalopoda</taxon>
        <taxon>Coleoidea</taxon>
        <taxon>Decapodiformes</taxon>
        <taxon>Sepiida</taxon>
        <taxon>Sepiina</taxon>
        <taxon>Sepiidae</taxon>
        <taxon>Acanthosepion</taxon>
    </lineage>
</organism>
<comment type="similarity">
    <text evidence="1 4">Belongs to the DNase I family.</text>
</comment>